<dbReference type="InterPro" id="IPR023214">
    <property type="entry name" value="HAD_sf"/>
</dbReference>
<dbReference type="VEuPathDB" id="CryptoDB:Vbra_14697"/>
<feature type="region of interest" description="Disordered" evidence="2">
    <location>
        <begin position="405"/>
        <end position="448"/>
    </location>
</feature>
<feature type="coiled-coil region" evidence="1">
    <location>
        <begin position="89"/>
        <end position="116"/>
    </location>
</feature>
<dbReference type="EMBL" id="CDMY01000385">
    <property type="protein sequence ID" value="CEM08664.1"/>
    <property type="molecule type" value="Genomic_DNA"/>
</dbReference>
<organism evidence="4 5">
    <name type="scientific">Vitrella brassicaformis (strain CCMP3155)</name>
    <dbReference type="NCBI Taxonomy" id="1169540"/>
    <lineage>
        <taxon>Eukaryota</taxon>
        <taxon>Sar</taxon>
        <taxon>Alveolata</taxon>
        <taxon>Colpodellida</taxon>
        <taxon>Vitrellaceae</taxon>
        <taxon>Vitrella</taxon>
    </lineage>
</organism>
<dbReference type="InterPro" id="IPR036412">
    <property type="entry name" value="HAD-like_sf"/>
</dbReference>
<evidence type="ECO:0000313" key="5">
    <source>
        <dbReference type="Proteomes" id="UP000041254"/>
    </source>
</evidence>
<dbReference type="SUPFAM" id="SSF56784">
    <property type="entry name" value="HAD-like"/>
    <property type="match status" value="1"/>
</dbReference>
<dbReference type="InParanoid" id="A0A0G4F7Z3"/>
<dbReference type="InterPro" id="IPR004274">
    <property type="entry name" value="FCP1_dom"/>
</dbReference>
<evidence type="ECO:0000256" key="1">
    <source>
        <dbReference type="SAM" id="Coils"/>
    </source>
</evidence>
<dbReference type="Gene3D" id="3.40.50.1000">
    <property type="entry name" value="HAD superfamily/HAD-like"/>
    <property type="match status" value="1"/>
</dbReference>
<dbReference type="Pfam" id="PF03031">
    <property type="entry name" value="NIF"/>
    <property type="match status" value="1"/>
</dbReference>
<feature type="compositionally biased region" description="Acidic residues" evidence="2">
    <location>
        <begin position="293"/>
        <end position="309"/>
    </location>
</feature>
<gene>
    <name evidence="4" type="ORF">Vbra_14697</name>
</gene>
<feature type="domain" description="FCP1 homology" evidence="3">
    <location>
        <begin position="373"/>
        <end position="637"/>
    </location>
</feature>
<evidence type="ECO:0000256" key="2">
    <source>
        <dbReference type="SAM" id="MobiDB-lite"/>
    </source>
</evidence>
<reference evidence="4 5" key="1">
    <citation type="submission" date="2014-11" db="EMBL/GenBank/DDBJ databases">
        <authorList>
            <person name="Zhu J."/>
            <person name="Qi W."/>
            <person name="Song R."/>
        </authorList>
    </citation>
    <scope>NUCLEOTIDE SEQUENCE [LARGE SCALE GENOMIC DNA]</scope>
</reference>
<feature type="region of interest" description="Disordered" evidence="2">
    <location>
        <begin position="269"/>
        <end position="354"/>
    </location>
</feature>
<name>A0A0G4F7Z3_VITBC</name>
<accession>A0A0G4F7Z3</accession>
<evidence type="ECO:0000259" key="3">
    <source>
        <dbReference type="PROSITE" id="PS50969"/>
    </source>
</evidence>
<keyword evidence="5" id="KW-1185">Reference proteome</keyword>
<evidence type="ECO:0000313" key="4">
    <source>
        <dbReference type="EMBL" id="CEM08664.1"/>
    </source>
</evidence>
<keyword evidence="1" id="KW-0175">Coiled coil</keyword>
<sequence length="797" mass="88620">MELCQPESRPKEMAADLHGAGAAVTLVQGLERLHVLDFEFSLSRMQVMPILTELLSAKRPRTPRPTGSVCGVGLSSSMVATGEAKMRAVQGLKNELEAFREEMNKLHKAIEDDLDRLSVHLPIKSLCRLRQSDILGYLTCGGTRHPPTQAITLLHPSPTLPHTDPPKEHSHTSKSRYAICSPAIGDDSDLLKRAQDAANKAMLRRLEEFIRDERRDTVRLITPPALQRYSQQLAVLAGRVQRVRELKVALRQCLAKGVVMELHLDEEGRPTKKAKQGGGGVGGGDEGYHGDDESGDMEMDDGELVEDECRDEREIRGSFGSPPPCPPPTLIDEPPETAHKEASASSTKTKLPEPPSFCRRTVSCREALINSGENLRQIHLILDLDATLVHADAVQAIAVEKRRPVPDAYQADDPPPPLFQPASRLKRLSPSKRVAGKDDDGAAVAASGGKAKTPRDVLEEAEARLISKKVEFFAKGAYVDRLVEYQLFVRPGVVELLQEAFQCRPGDRGFFKVHICTLGKEAYAKAIQKTLEDMMRDAGVRDFVFGELVAYEHFERHHKIQNLRSTYSRPSPVYKKLAVLAEKLKMKLYDLQCNAIILDDSPGVWIEDFAHVVPSVRWCRWPSDFMSRHLAWAIEADPPHTQYVTDRQLYTFTELLKEARTHLFAPGGSCAITALNRSISTHINLTMTAPEVPEGMRAVRFAFPEGFESTRDRKALKEWVQSLIERYGGGVVAVEKHADIVLHGDYTGHGRLRWTSTRSETAHGRPTVSARDIHLALTSFTTLPAVQAVIDGVQRRD</sequence>
<dbReference type="Proteomes" id="UP000041254">
    <property type="component" value="Unassembled WGS sequence"/>
</dbReference>
<dbReference type="PROSITE" id="PS50969">
    <property type="entry name" value="FCP1"/>
    <property type="match status" value="1"/>
</dbReference>
<proteinExistence type="predicted"/>
<protein>
    <recommendedName>
        <fullName evidence="3">FCP1 homology domain-containing protein</fullName>
    </recommendedName>
</protein>
<feature type="compositionally biased region" description="Gly residues" evidence="2">
    <location>
        <begin position="276"/>
        <end position="285"/>
    </location>
</feature>
<dbReference type="SMART" id="SM00577">
    <property type="entry name" value="CPDc"/>
    <property type="match status" value="1"/>
</dbReference>
<dbReference type="AlphaFoldDB" id="A0A0G4F7Z3"/>